<proteinExistence type="predicted"/>
<dbReference type="OrthoDB" id="853559at2"/>
<keyword evidence="2" id="KW-1185">Reference proteome</keyword>
<sequence>MDLENLSSNSENIENTGYLILKAFKAKGTQAEEVLEWTEIYPFLHQEDEKLHYQDVQKRAEEHLRNQGYATPDPAGLRLTPVGYKAIQELDDEDLSQSNAR</sequence>
<organism evidence="1 2">
    <name type="scientific">Rufibacter latericius</name>
    <dbReference type="NCBI Taxonomy" id="2487040"/>
    <lineage>
        <taxon>Bacteria</taxon>
        <taxon>Pseudomonadati</taxon>
        <taxon>Bacteroidota</taxon>
        <taxon>Cytophagia</taxon>
        <taxon>Cytophagales</taxon>
        <taxon>Hymenobacteraceae</taxon>
        <taxon>Rufibacter</taxon>
    </lineage>
</organism>
<evidence type="ECO:0000313" key="1">
    <source>
        <dbReference type="EMBL" id="RNI31484.1"/>
    </source>
</evidence>
<reference evidence="1 2" key="1">
    <citation type="submission" date="2018-11" db="EMBL/GenBank/DDBJ databases">
        <title>Rufibacter latericius sp. nov., isolated from water in Baiyang Lake.</title>
        <authorList>
            <person name="Yang Y."/>
        </authorList>
    </citation>
    <scope>NUCLEOTIDE SEQUENCE [LARGE SCALE GENOMIC DNA]</scope>
    <source>
        <strain evidence="1 2">R-22-1c-1</strain>
    </source>
</reference>
<evidence type="ECO:0000313" key="2">
    <source>
        <dbReference type="Proteomes" id="UP000272117"/>
    </source>
</evidence>
<dbReference type="AlphaFoldDB" id="A0A3M9N112"/>
<protein>
    <submittedName>
        <fullName evidence="1">Uncharacterized protein</fullName>
    </submittedName>
</protein>
<dbReference type="EMBL" id="RJJD01000001">
    <property type="protein sequence ID" value="RNI31484.1"/>
    <property type="molecule type" value="Genomic_DNA"/>
</dbReference>
<dbReference type="RefSeq" id="WP_123125384.1">
    <property type="nucleotide sequence ID" value="NZ_RJJD01000001.1"/>
</dbReference>
<gene>
    <name evidence="1" type="ORF">EFB08_02900</name>
</gene>
<comment type="caution">
    <text evidence="1">The sequence shown here is derived from an EMBL/GenBank/DDBJ whole genome shotgun (WGS) entry which is preliminary data.</text>
</comment>
<dbReference type="Proteomes" id="UP000272117">
    <property type="component" value="Unassembled WGS sequence"/>
</dbReference>
<name>A0A3M9N112_9BACT</name>
<accession>A0A3M9N112</accession>